<reference evidence="2" key="1">
    <citation type="submission" date="2019-08" db="EMBL/GenBank/DDBJ databases">
        <title>Limnoglobus roseus gen. nov., sp. nov., a novel freshwater planctomycete with a giant genome from the family Gemmataceae.</title>
        <authorList>
            <person name="Kulichevskaya I.S."/>
            <person name="Naumoff D.G."/>
            <person name="Miroshnikov K."/>
            <person name="Ivanova A."/>
            <person name="Philippov D.A."/>
            <person name="Hakobyan A."/>
            <person name="Rijpstra I.C."/>
            <person name="Sinninghe Damste J.S."/>
            <person name="Liesack W."/>
            <person name="Dedysh S.N."/>
        </authorList>
    </citation>
    <scope>NUCLEOTIDE SEQUENCE [LARGE SCALE GENOMIC DNA]</scope>
    <source>
        <strain evidence="2">PX52</strain>
    </source>
</reference>
<keyword evidence="2" id="KW-1185">Reference proteome</keyword>
<evidence type="ECO:0000313" key="1">
    <source>
        <dbReference type="EMBL" id="QEL18567.1"/>
    </source>
</evidence>
<dbReference type="EMBL" id="CP042425">
    <property type="protein sequence ID" value="QEL18567.1"/>
    <property type="molecule type" value="Genomic_DNA"/>
</dbReference>
<organism evidence="1 2">
    <name type="scientific">Limnoglobus roseus</name>
    <dbReference type="NCBI Taxonomy" id="2598579"/>
    <lineage>
        <taxon>Bacteria</taxon>
        <taxon>Pseudomonadati</taxon>
        <taxon>Planctomycetota</taxon>
        <taxon>Planctomycetia</taxon>
        <taxon>Gemmatales</taxon>
        <taxon>Gemmataceae</taxon>
        <taxon>Limnoglobus</taxon>
    </lineage>
</organism>
<dbReference type="RefSeq" id="WP_149113063.1">
    <property type="nucleotide sequence ID" value="NZ_CP042425.1"/>
</dbReference>
<evidence type="ECO:0000313" key="2">
    <source>
        <dbReference type="Proteomes" id="UP000324974"/>
    </source>
</evidence>
<protein>
    <recommendedName>
        <fullName evidence="3">Tetratricopeptide repeat protein</fullName>
    </recommendedName>
</protein>
<dbReference type="Gene3D" id="1.25.40.10">
    <property type="entry name" value="Tetratricopeptide repeat domain"/>
    <property type="match status" value="1"/>
</dbReference>
<dbReference type="Proteomes" id="UP000324974">
    <property type="component" value="Chromosome"/>
</dbReference>
<accession>A0A5C1AK69</accession>
<name>A0A5C1AK69_9BACT</name>
<dbReference type="AlphaFoldDB" id="A0A5C1AK69"/>
<sequence length="228" mass="24844">MLPKAEAKALSAARISIFRQWSQELLDKPDADGSLKVLARAYTLAPTDAEVVAGIAYHTQQALAALEKTSASAMADHYAAVAKQFPKVDAVAEAGKAHAARALDKLADDKKFKEALAAVGTYRPLLAKSGHEAEVAEMVYDRWARSLTADEKWADALAKYKEGIKAYPTGKLLRNNAVAVVDEWAEAATKKRDWDAAIAVYKTGLDVLGNEEHLQGNKAYCERMKEKK</sequence>
<dbReference type="KEGG" id="lrs:PX52LOC_05599"/>
<dbReference type="InterPro" id="IPR011990">
    <property type="entry name" value="TPR-like_helical_dom_sf"/>
</dbReference>
<gene>
    <name evidence="1" type="ORF">PX52LOC_05599</name>
</gene>
<proteinExistence type="predicted"/>
<evidence type="ECO:0008006" key="3">
    <source>
        <dbReference type="Google" id="ProtNLM"/>
    </source>
</evidence>